<dbReference type="Gene3D" id="3.40.50.2300">
    <property type="match status" value="1"/>
</dbReference>
<dbReference type="SUPFAM" id="SSF46894">
    <property type="entry name" value="C-terminal effector domain of the bipartite response regulators"/>
    <property type="match status" value="1"/>
</dbReference>
<dbReference type="GO" id="GO:0000160">
    <property type="term" value="P:phosphorelay signal transduction system"/>
    <property type="evidence" value="ECO:0007669"/>
    <property type="project" value="InterPro"/>
</dbReference>
<sequence length="214" mass="24015">MIRILIVDDEALIRDGLRLMLSLFEDIEVVATASNGEEALKACQSHPDIDLVLIDIRMPLCDGVLGTRLIKEAFPKIKVLILTTFKDQSYIQEAMQLGASGYLLKDSSHEVIYEGIKSAIMGNVIFHPEVATQLLNTQTTSIKSDAQFYEQYRLSEKELMIIREIATGLTNKEIAAKLFLSEGTIKNHITNILFKLELRDRTQIAIFAFKNGLA</sequence>
<keyword evidence="2" id="KW-0805">Transcription regulation</keyword>
<dbReference type="InterPro" id="IPR058245">
    <property type="entry name" value="NreC/VraR/RcsB-like_REC"/>
</dbReference>
<evidence type="ECO:0000256" key="3">
    <source>
        <dbReference type="ARBA" id="ARBA00023125"/>
    </source>
</evidence>
<dbReference type="GO" id="GO:0003677">
    <property type="term" value="F:DNA binding"/>
    <property type="evidence" value="ECO:0007669"/>
    <property type="project" value="InterPro"/>
</dbReference>
<dbReference type="SMART" id="SM00421">
    <property type="entry name" value="HTH_LUXR"/>
    <property type="match status" value="1"/>
</dbReference>
<dbReference type="AlphaFoldDB" id="A0A173T2U5"/>
<keyword evidence="4" id="KW-0804">Transcription</keyword>
<dbReference type="PROSITE" id="PS50110">
    <property type="entry name" value="RESPONSE_REGULATORY"/>
    <property type="match status" value="1"/>
</dbReference>
<dbReference type="SMART" id="SM00448">
    <property type="entry name" value="REC"/>
    <property type="match status" value="1"/>
</dbReference>
<dbReference type="CDD" id="cd17535">
    <property type="entry name" value="REC_NarL-like"/>
    <property type="match status" value="1"/>
</dbReference>
<evidence type="ECO:0000256" key="1">
    <source>
        <dbReference type="ARBA" id="ARBA00022553"/>
    </source>
</evidence>
<dbReference type="OrthoDB" id="9759232at2"/>
<keyword evidence="3" id="KW-0238">DNA-binding</keyword>
<dbReference type="GO" id="GO:0006355">
    <property type="term" value="P:regulation of DNA-templated transcription"/>
    <property type="evidence" value="ECO:0007669"/>
    <property type="project" value="InterPro"/>
</dbReference>
<dbReference type="Proteomes" id="UP000487649">
    <property type="component" value="Unassembled WGS sequence"/>
</dbReference>
<dbReference type="InterPro" id="IPR039420">
    <property type="entry name" value="WalR-like"/>
</dbReference>
<dbReference type="PROSITE" id="PS50043">
    <property type="entry name" value="HTH_LUXR_2"/>
    <property type="match status" value="1"/>
</dbReference>
<proteinExistence type="predicted"/>
<dbReference type="Pfam" id="PF00196">
    <property type="entry name" value="GerE"/>
    <property type="match status" value="1"/>
</dbReference>
<name>A0A173T2U5_9FIRM</name>
<dbReference type="InterPro" id="IPR011006">
    <property type="entry name" value="CheY-like_superfamily"/>
</dbReference>
<evidence type="ECO:0000256" key="4">
    <source>
        <dbReference type="ARBA" id="ARBA00023163"/>
    </source>
</evidence>
<evidence type="ECO:0000313" key="6">
    <source>
        <dbReference type="Proteomes" id="UP000487649"/>
    </source>
</evidence>
<dbReference type="PRINTS" id="PR00038">
    <property type="entry name" value="HTHLUXR"/>
</dbReference>
<evidence type="ECO:0000256" key="2">
    <source>
        <dbReference type="ARBA" id="ARBA00023015"/>
    </source>
</evidence>
<dbReference type="InterPro" id="IPR000792">
    <property type="entry name" value="Tscrpt_reg_LuxR_C"/>
</dbReference>
<dbReference type="InterPro" id="IPR016032">
    <property type="entry name" value="Sig_transdc_resp-reg_C-effctor"/>
</dbReference>
<keyword evidence="1" id="KW-0597">Phosphoprotein</keyword>
<dbReference type="PROSITE" id="PS00622">
    <property type="entry name" value="HTH_LUXR_1"/>
    <property type="match status" value="1"/>
</dbReference>
<dbReference type="PANTHER" id="PTHR43214:SF40">
    <property type="entry name" value="TRANSCRIPTIONAL REGULATORY PROTEIN LNRK"/>
    <property type="match status" value="1"/>
</dbReference>
<evidence type="ECO:0000313" key="5">
    <source>
        <dbReference type="EMBL" id="MTK20407.1"/>
    </source>
</evidence>
<protein>
    <submittedName>
        <fullName evidence="5">Response regulator</fullName>
    </submittedName>
</protein>
<dbReference type="SUPFAM" id="SSF52172">
    <property type="entry name" value="CheY-like"/>
    <property type="match status" value="1"/>
</dbReference>
<dbReference type="RefSeq" id="WP_006784980.1">
    <property type="nucleotide sequence ID" value="NZ_CABJBH010000007.1"/>
</dbReference>
<dbReference type="InterPro" id="IPR001789">
    <property type="entry name" value="Sig_transdc_resp-reg_receiver"/>
</dbReference>
<dbReference type="PANTHER" id="PTHR43214">
    <property type="entry name" value="TWO-COMPONENT RESPONSE REGULATOR"/>
    <property type="match status" value="1"/>
</dbReference>
<organism evidence="5 6">
    <name type="scientific">Turicibacter sanguinis</name>
    <dbReference type="NCBI Taxonomy" id="154288"/>
    <lineage>
        <taxon>Bacteria</taxon>
        <taxon>Bacillati</taxon>
        <taxon>Bacillota</taxon>
        <taxon>Erysipelotrichia</taxon>
        <taxon>Erysipelotrichales</taxon>
        <taxon>Turicibacteraceae</taxon>
        <taxon>Turicibacter</taxon>
    </lineage>
</organism>
<gene>
    <name evidence="5" type="ORF">GMA92_03000</name>
</gene>
<dbReference type="EMBL" id="WMQE01000004">
    <property type="protein sequence ID" value="MTK20407.1"/>
    <property type="molecule type" value="Genomic_DNA"/>
</dbReference>
<dbReference type="CDD" id="cd06170">
    <property type="entry name" value="LuxR_C_like"/>
    <property type="match status" value="1"/>
</dbReference>
<accession>A0A173T2U5</accession>
<comment type="caution">
    <text evidence="5">The sequence shown here is derived from an EMBL/GenBank/DDBJ whole genome shotgun (WGS) entry which is preliminary data.</text>
</comment>
<dbReference type="Pfam" id="PF00072">
    <property type="entry name" value="Response_reg"/>
    <property type="match status" value="1"/>
</dbReference>
<reference evidence="5 6" key="1">
    <citation type="journal article" date="2019" name="Nat. Med.">
        <title>A library of human gut bacterial isolates paired with longitudinal multiomics data enables mechanistic microbiome research.</title>
        <authorList>
            <person name="Poyet M."/>
            <person name="Groussin M."/>
            <person name="Gibbons S.M."/>
            <person name="Avila-Pacheco J."/>
            <person name="Jiang X."/>
            <person name="Kearney S.M."/>
            <person name="Perrotta A.R."/>
            <person name="Berdy B."/>
            <person name="Zhao S."/>
            <person name="Lieberman T.D."/>
            <person name="Swanson P.K."/>
            <person name="Smith M."/>
            <person name="Roesemann S."/>
            <person name="Alexander J.E."/>
            <person name="Rich S.A."/>
            <person name="Livny J."/>
            <person name="Vlamakis H."/>
            <person name="Clish C."/>
            <person name="Bullock K."/>
            <person name="Deik A."/>
            <person name="Scott J."/>
            <person name="Pierce K.A."/>
            <person name="Xavier R.J."/>
            <person name="Alm E.J."/>
        </authorList>
    </citation>
    <scope>NUCLEOTIDE SEQUENCE [LARGE SCALE GENOMIC DNA]</scope>
    <source>
        <strain evidence="5 6">BIOML-A198</strain>
    </source>
</reference>